<evidence type="ECO:0000256" key="2">
    <source>
        <dbReference type="SAM" id="MobiDB-lite"/>
    </source>
</evidence>
<reference evidence="3" key="1">
    <citation type="submission" date="2021-02" db="EMBL/GenBank/DDBJ databases">
        <title>First Annotated Genome of the Yellow-green Alga Tribonema minus.</title>
        <authorList>
            <person name="Mahan K.M."/>
        </authorList>
    </citation>
    <scope>NUCLEOTIDE SEQUENCE</scope>
    <source>
        <strain evidence="3">UTEX B ZZ1240</strain>
    </source>
</reference>
<accession>A0A836CCS6</accession>
<dbReference type="Proteomes" id="UP000664859">
    <property type="component" value="Unassembled WGS sequence"/>
</dbReference>
<feature type="compositionally biased region" description="Basic and acidic residues" evidence="2">
    <location>
        <begin position="240"/>
        <end position="249"/>
    </location>
</feature>
<dbReference type="AlphaFoldDB" id="A0A836CCS6"/>
<feature type="compositionally biased region" description="Low complexity" evidence="2">
    <location>
        <begin position="17"/>
        <end position="29"/>
    </location>
</feature>
<feature type="coiled-coil region" evidence="1">
    <location>
        <begin position="177"/>
        <end position="204"/>
    </location>
</feature>
<sequence length="755" mass="80843">MLCSPSQRSPARSYARTGSTASNSSTGSSMPRVCDVVSDVFARVSPFIPHTRAAEVFGDLSDLMDKLQAAQADLEAQLRAARARLARESAARRDDADLARGAALSLKRRLAEHRAAARDAARQRSELVARLGDAEARCGELEARVARAEGRLAQAPDAEALRARLRAERERHAAECERRYERALAQAAADAQAQRDQHVALEAERLQLEYELKAEKEVEARVAAERGAAEARFGDAQQAARRELAERPHTSTANLPPSPPSSARAQAADLAAVQQRRVAQLEAALEHAQAQAAQARAAAEAAAAVRDAHACATPASVQGCAATPTRCACGGGGGGGGGALQHPCPLHVCTPPPLYGPCGGSACRVRACRLCCNAAAANNAFAGTGSSPATTVMAPPPPRGWWEAASAGVGSGWALSNNDRECYEASPLAAATRYAGVRGAGAAAPPPPWRVLDGHQSLEQLLRALLPYEGFMAGATKNGITTLAAEGRLPGETDGWPMPPKAVLSNAPDSDRERSCDIWATEDDYQVENRIWARCPCETQWGYRGRFLDCVEATLDDMVGVGMLGGRHGRRYWFDHFKYTRYPESGCGPDFPVGDPRRGRFFNYGPYDQPPELGRASSNSAGGDLFQDLAFVYNADATAAANAKNGDYVITGSPVSSAVPPGATCQLWSTITDTAAINDMLQRCHCNGHWGLRAAYMHICIQDVLDYVWDGSVMHGDKVTPLWYNQFKYHLYLDNSCGLLFSPEDTRYNVPSSGV</sequence>
<feature type="coiled-coil region" evidence="1">
    <location>
        <begin position="60"/>
        <end position="151"/>
    </location>
</feature>
<proteinExistence type="predicted"/>
<feature type="compositionally biased region" description="Polar residues" evidence="2">
    <location>
        <begin position="1"/>
        <end position="10"/>
    </location>
</feature>
<evidence type="ECO:0000313" key="3">
    <source>
        <dbReference type="EMBL" id="KAG5180338.1"/>
    </source>
</evidence>
<comment type="caution">
    <text evidence="3">The sequence shown here is derived from an EMBL/GenBank/DDBJ whole genome shotgun (WGS) entry which is preliminary data.</text>
</comment>
<name>A0A836CCS6_9STRA</name>
<feature type="region of interest" description="Disordered" evidence="2">
    <location>
        <begin position="1"/>
        <end position="31"/>
    </location>
</feature>
<evidence type="ECO:0000256" key="1">
    <source>
        <dbReference type="SAM" id="Coils"/>
    </source>
</evidence>
<keyword evidence="1" id="KW-0175">Coiled coil</keyword>
<keyword evidence="4" id="KW-1185">Reference proteome</keyword>
<dbReference type="EMBL" id="JAFCMP010000401">
    <property type="protein sequence ID" value="KAG5180338.1"/>
    <property type="molecule type" value="Genomic_DNA"/>
</dbReference>
<gene>
    <name evidence="3" type="ORF">JKP88DRAFT_246941</name>
</gene>
<protein>
    <submittedName>
        <fullName evidence="3">Uncharacterized protein</fullName>
    </submittedName>
</protein>
<feature type="coiled-coil region" evidence="1">
    <location>
        <begin position="271"/>
        <end position="305"/>
    </location>
</feature>
<evidence type="ECO:0000313" key="4">
    <source>
        <dbReference type="Proteomes" id="UP000664859"/>
    </source>
</evidence>
<feature type="compositionally biased region" description="Low complexity" evidence="2">
    <location>
        <begin position="251"/>
        <end position="270"/>
    </location>
</feature>
<feature type="region of interest" description="Disordered" evidence="2">
    <location>
        <begin position="228"/>
        <end position="270"/>
    </location>
</feature>
<organism evidence="3 4">
    <name type="scientific">Tribonema minus</name>
    <dbReference type="NCBI Taxonomy" id="303371"/>
    <lineage>
        <taxon>Eukaryota</taxon>
        <taxon>Sar</taxon>
        <taxon>Stramenopiles</taxon>
        <taxon>Ochrophyta</taxon>
        <taxon>PX clade</taxon>
        <taxon>Xanthophyceae</taxon>
        <taxon>Tribonematales</taxon>
        <taxon>Tribonemataceae</taxon>
        <taxon>Tribonema</taxon>
    </lineage>
</organism>